<organism evidence="1">
    <name type="scientific">uncultured Caudovirales phage</name>
    <dbReference type="NCBI Taxonomy" id="2100421"/>
    <lineage>
        <taxon>Viruses</taxon>
        <taxon>Duplodnaviria</taxon>
        <taxon>Heunggongvirae</taxon>
        <taxon>Uroviricota</taxon>
        <taxon>Caudoviricetes</taxon>
        <taxon>Peduoviridae</taxon>
        <taxon>Maltschvirus</taxon>
        <taxon>Maltschvirus maltsch</taxon>
    </lineage>
</organism>
<sequence length="142" mass="16403">MQASASSQQGWRYCVMQREHPLILDVCYIVKHWTVIDSDKAPGCNWYASSAVIRVYVSICVYDPAINHPKIPRYTGNEKHKLWLAFVVNPISNLVHKVLADKRWVIITQNVGQLYAAFNCNLRPLLVRTILKTLRYFVTGER</sequence>
<dbReference type="EMBL" id="LR796483">
    <property type="protein sequence ID" value="CAB4147135.1"/>
    <property type="molecule type" value="Genomic_DNA"/>
</dbReference>
<protein>
    <submittedName>
        <fullName evidence="1">Uncharacterized protein</fullName>
    </submittedName>
</protein>
<proteinExistence type="predicted"/>
<accession>A0A6J5MIZ8</accession>
<reference evidence="1" key="1">
    <citation type="submission" date="2020-04" db="EMBL/GenBank/DDBJ databases">
        <authorList>
            <person name="Chiriac C."/>
            <person name="Salcher M."/>
            <person name="Ghai R."/>
            <person name="Kavagutti S V."/>
        </authorList>
    </citation>
    <scope>NUCLEOTIDE SEQUENCE</scope>
</reference>
<gene>
    <name evidence="1" type="ORF">UFOVP431_14</name>
</gene>
<evidence type="ECO:0000313" key="1">
    <source>
        <dbReference type="EMBL" id="CAB4147135.1"/>
    </source>
</evidence>
<name>A0A6J5MIZ8_9CAUD</name>